<comment type="caution">
    <text evidence="6">The sequence shown here is derived from an EMBL/GenBank/DDBJ whole genome shotgun (WGS) entry which is preliminary data.</text>
</comment>
<protein>
    <submittedName>
        <fullName evidence="6">Tetraspanin-3</fullName>
    </submittedName>
</protein>
<feature type="non-terminal residue" evidence="6">
    <location>
        <position position="1"/>
    </location>
</feature>
<dbReference type="InterPro" id="IPR018499">
    <property type="entry name" value="Tetraspanin/Peripherin"/>
</dbReference>
<organism evidence="6 7">
    <name type="scientific">Operophtera brumata</name>
    <name type="common">Winter moth</name>
    <name type="synonym">Phalaena brumata</name>
    <dbReference type="NCBI Taxonomy" id="104452"/>
    <lineage>
        <taxon>Eukaryota</taxon>
        <taxon>Metazoa</taxon>
        <taxon>Ecdysozoa</taxon>
        <taxon>Arthropoda</taxon>
        <taxon>Hexapoda</taxon>
        <taxon>Insecta</taxon>
        <taxon>Pterygota</taxon>
        <taxon>Neoptera</taxon>
        <taxon>Endopterygota</taxon>
        <taxon>Lepidoptera</taxon>
        <taxon>Glossata</taxon>
        <taxon>Ditrysia</taxon>
        <taxon>Geometroidea</taxon>
        <taxon>Geometridae</taxon>
        <taxon>Larentiinae</taxon>
        <taxon>Operophtera</taxon>
    </lineage>
</organism>
<dbReference type="Gene3D" id="1.10.1450.10">
    <property type="entry name" value="Tetraspanin"/>
    <property type="match status" value="1"/>
</dbReference>
<evidence type="ECO:0000313" key="7">
    <source>
        <dbReference type="Proteomes" id="UP000037510"/>
    </source>
</evidence>
<accession>A0A0L7LAN2</accession>
<keyword evidence="2 5" id="KW-0812">Transmembrane</keyword>
<keyword evidence="4 5" id="KW-0472">Membrane</keyword>
<proteinExistence type="predicted"/>
<gene>
    <name evidence="6" type="ORF">OBRU01_12227</name>
</gene>
<name>A0A0L7LAN2_OPEBR</name>
<evidence type="ECO:0000256" key="3">
    <source>
        <dbReference type="ARBA" id="ARBA00022989"/>
    </source>
</evidence>
<feature type="transmembrane region" description="Helical" evidence="5">
    <location>
        <begin position="6"/>
        <end position="26"/>
    </location>
</feature>
<dbReference type="CDD" id="cd03127">
    <property type="entry name" value="tetraspanin_LEL"/>
    <property type="match status" value="1"/>
</dbReference>
<evidence type="ECO:0000313" key="6">
    <source>
        <dbReference type="EMBL" id="KOB72532.1"/>
    </source>
</evidence>
<dbReference type="InterPro" id="IPR008952">
    <property type="entry name" value="Tetraspanin_EC2_sf"/>
</dbReference>
<dbReference type="GO" id="GO:0016020">
    <property type="term" value="C:membrane"/>
    <property type="evidence" value="ECO:0007669"/>
    <property type="project" value="UniProtKB-SubCell"/>
</dbReference>
<reference evidence="6 7" key="1">
    <citation type="journal article" date="2015" name="Genome Biol. Evol.">
        <title>The genome of winter moth (Operophtera brumata) provides a genomic perspective on sexual dimorphism and phenology.</title>
        <authorList>
            <person name="Derks M.F."/>
            <person name="Smit S."/>
            <person name="Salis L."/>
            <person name="Schijlen E."/>
            <person name="Bossers A."/>
            <person name="Mateman C."/>
            <person name="Pijl A.S."/>
            <person name="de Ridder D."/>
            <person name="Groenen M.A."/>
            <person name="Visser M.E."/>
            <person name="Megens H.J."/>
        </authorList>
    </citation>
    <scope>NUCLEOTIDE SEQUENCE [LARGE SCALE GENOMIC DNA]</scope>
    <source>
        <strain evidence="6">WM2013NL</strain>
        <tissue evidence="6">Head and thorax</tissue>
    </source>
</reference>
<dbReference type="Proteomes" id="UP000037510">
    <property type="component" value="Unassembled WGS sequence"/>
</dbReference>
<feature type="transmembrane region" description="Helical" evidence="5">
    <location>
        <begin position="121"/>
        <end position="141"/>
    </location>
</feature>
<evidence type="ECO:0000256" key="1">
    <source>
        <dbReference type="ARBA" id="ARBA00004141"/>
    </source>
</evidence>
<sequence>TGLLIVLVVIVEFSCFVWAMVVWDNIDIDIKTTMSAYFAQSTGVGVERTSVDAVRWDRLHVKFQCCGVSGPNDFLSTGHVPFSCCGQGPLDALHKPYAADCSEVYQRGCANLLHSYAREQLLFVAMTALAAYAYCYGIGALR</sequence>
<comment type="subcellular location">
    <subcellularLocation>
        <location evidence="1">Membrane</location>
        <topology evidence="1">Multi-pass membrane protein</topology>
    </subcellularLocation>
</comment>
<dbReference type="AlphaFoldDB" id="A0A0L7LAN2"/>
<evidence type="ECO:0000256" key="2">
    <source>
        <dbReference type="ARBA" id="ARBA00022692"/>
    </source>
</evidence>
<dbReference type="EMBL" id="JTDY01001925">
    <property type="protein sequence ID" value="KOB72532.1"/>
    <property type="molecule type" value="Genomic_DNA"/>
</dbReference>
<keyword evidence="7" id="KW-1185">Reference proteome</keyword>
<evidence type="ECO:0000256" key="4">
    <source>
        <dbReference type="ARBA" id="ARBA00023136"/>
    </source>
</evidence>
<dbReference type="SUPFAM" id="SSF48652">
    <property type="entry name" value="Tetraspanin"/>
    <property type="match status" value="1"/>
</dbReference>
<dbReference type="STRING" id="104452.A0A0L7LAN2"/>
<dbReference type="Pfam" id="PF00335">
    <property type="entry name" value="Tetraspanin"/>
    <property type="match status" value="1"/>
</dbReference>
<keyword evidence="3 5" id="KW-1133">Transmembrane helix</keyword>
<evidence type="ECO:0000256" key="5">
    <source>
        <dbReference type="SAM" id="Phobius"/>
    </source>
</evidence>